<dbReference type="Pfam" id="PF13578">
    <property type="entry name" value="Methyltransf_24"/>
    <property type="match status" value="1"/>
</dbReference>
<keyword evidence="3" id="KW-1185">Reference proteome</keyword>
<dbReference type="HOGENOM" id="CLU_1122757_0_0_6"/>
<evidence type="ECO:0000256" key="1">
    <source>
        <dbReference type="SAM" id="MobiDB-lite"/>
    </source>
</evidence>
<dbReference type="EMBL" id="CP000453">
    <property type="protein sequence ID" value="ABI57700.1"/>
    <property type="molecule type" value="Genomic_DNA"/>
</dbReference>
<organism evidence="2 3">
    <name type="scientific">Alkalilimnicola ehrlichii (strain ATCC BAA-1101 / DSM 17681 / MLHE-1)</name>
    <dbReference type="NCBI Taxonomy" id="187272"/>
    <lineage>
        <taxon>Bacteria</taxon>
        <taxon>Pseudomonadati</taxon>
        <taxon>Pseudomonadota</taxon>
        <taxon>Gammaproteobacteria</taxon>
        <taxon>Chromatiales</taxon>
        <taxon>Ectothiorhodospiraceae</taxon>
        <taxon>Alkalilimnicola</taxon>
    </lineage>
</organism>
<dbReference type="InterPro" id="IPR029063">
    <property type="entry name" value="SAM-dependent_MTases_sf"/>
</dbReference>
<dbReference type="KEGG" id="aeh:Mlg_2360"/>
<proteinExistence type="predicted"/>
<feature type="region of interest" description="Disordered" evidence="1">
    <location>
        <begin position="216"/>
        <end position="247"/>
    </location>
</feature>
<dbReference type="eggNOG" id="COG4122">
    <property type="taxonomic scope" value="Bacteria"/>
</dbReference>
<name>Q0A637_ALKEH</name>
<evidence type="ECO:0000313" key="2">
    <source>
        <dbReference type="EMBL" id="ABI57700.1"/>
    </source>
</evidence>
<evidence type="ECO:0008006" key="4">
    <source>
        <dbReference type="Google" id="ProtNLM"/>
    </source>
</evidence>
<sequence>MTDPATTLDGFIGRLFEQPDLLRMGHGQRLADHNLGLGWLYYALGRILRPERAVVIGSYRGFAPSVIARALNDNQERGEVHFIDPSFADGFWADPGAVEAHFDALGTPNVRHHRHTTQSFAADPAYAGLGAVGLLMVDGLHTAAQACYDYLAFLPKLDTGAITLFHDSTVRRTSTFYGEDRAYQHSVCDLMAALRADPGLELFTLPVASGLTLVQGRPGDPEGLRRRFPGAEAGGAPESGARGQGRP</sequence>
<accession>Q0A637</accession>
<gene>
    <name evidence="2" type="ordered locus">Mlg_2360</name>
</gene>
<dbReference type="AlphaFoldDB" id="Q0A637"/>
<dbReference type="Gene3D" id="3.40.50.150">
    <property type="entry name" value="Vaccinia Virus protein VP39"/>
    <property type="match status" value="1"/>
</dbReference>
<feature type="compositionally biased region" description="Low complexity" evidence="1">
    <location>
        <begin position="230"/>
        <end position="241"/>
    </location>
</feature>
<dbReference type="RefSeq" id="WP_011630093.1">
    <property type="nucleotide sequence ID" value="NC_008340.1"/>
</dbReference>
<dbReference type="SUPFAM" id="SSF53335">
    <property type="entry name" value="S-adenosyl-L-methionine-dependent methyltransferases"/>
    <property type="match status" value="1"/>
</dbReference>
<reference evidence="3" key="1">
    <citation type="submission" date="2006-08" db="EMBL/GenBank/DDBJ databases">
        <title>Complete sequence of Alkalilimnicola ehrilichei MLHE-1.</title>
        <authorList>
            <person name="Copeland A."/>
            <person name="Lucas S."/>
            <person name="Lapidus A."/>
            <person name="Barry K."/>
            <person name="Detter J.C."/>
            <person name="Glavina del Rio T."/>
            <person name="Hammon N."/>
            <person name="Israni S."/>
            <person name="Dalin E."/>
            <person name="Tice H."/>
            <person name="Pitluck S."/>
            <person name="Sims D."/>
            <person name="Brettin T."/>
            <person name="Bruce D."/>
            <person name="Han C."/>
            <person name="Tapia R."/>
            <person name="Gilna P."/>
            <person name="Schmutz J."/>
            <person name="Larimer F."/>
            <person name="Land M."/>
            <person name="Hauser L."/>
            <person name="Kyrpides N."/>
            <person name="Mikhailova N."/>
            <person name="Oremland R.S."/>
            <person name="Hoeft S.E."/>
            <person name="Switzer-Blum J."/>
            <person name="Kulp T."/>
            <person name="King G."/>
            <person name="Tabita R."/>
            <person name="Witte B."/>
            <person name="Santini J.M."/>
            <person name="Basu P."/>
            <person name="Hollibaugh J.T."/>
            <person name="Xie G."/>
            <person name="Stolz J.F."/>
            <person name="Richardson P."/>
        </authorList>
    </citation>
    <scope>NUCLEOTIDE SEQUENCE [LARGE SCALE GENOMIC DNA]</scope>
    <source>
        <strain evidence="3">ATCC BAA-1101 / DSM 17681 / MLHE-1</strain>
    </source>
</reference>
<protein>
    <recommendedName>
        <fullName evidence="4">Class I SAM-dependent methyltransferase</fullName>
    </recommendedName>
</protein>
<dbReference type="Proteomes" id="UP000001962">
    <property type="component" value="Chromosome"/>
</dbReference>
<evidence type="ECO:0000313" key="3">
    <source>
        <dbReference type="Proteomes" id="UP000001962"/>
    </source>
</evidence>
<dbReference type="OrthoDB" id="7068720at2"/>